<evidence type="ECO:0000256" key="1">
    <source>
        <dbReference type="ARBA" id="ARBA00010515"/>
    </source>
</evidence>
<dbReference type="InterPro" id="IPR029058">
    <property type="entry name" value="AB_hydrolase_fold"/>
</dbReference>
<evidence type="ECO:0000313" key="6">
    <source>
        <dbReference type="Proteomes" id="UP000646911"/>
    </source>
</evidence>
<keyword evidence="2 5" id="KW-0378">Hydrolase</keyword>
<dbReference type="EMBL" id="JACOFX010000007">
    <property type="protein sequence ID" value="MBC3908833.1"/>
    <property type="molecule type" value="Genomic_DNA"/>
</dbReference>
<evidence type="ECO:0000256" key="3">
    <source>
        <dbReference type="SAM" id="MobiDB-lite"/>
    </source>
</evidence>
<dbReference type="PANTHER" id="PTHR48081:SF33">
    <property type="entry name" value="KYNURENINE FORMAMIDASE"/>
    <property type="match status" value="1"/>
</dbReference>
<sequence>MPESLSISVITRPVLPALALCLGLALVSPVAPASAGVLRDKIMEKRQERIEQRAGQVQEKNEMSDPETTDLAPLGLPAGTKVLRDIAYGSDKRQTMDIYLPANAASQKAMPVIFMVHGGAWRTGSKTARGVVENKAAHWLPRGYIFISINYRMLPDIKPLEQADDVAHALATAQTRAAEWGGSCNRFILMGHSAGAHLVSLLASSPAIAAKAGASAWLATIALDSAAYDITKIMEQKHYRFYDEAFGTDPAYWQATSPSLQLKQLTSPFMAVCSSIRPDKPCAQAEVFVNKAKSLGMQAVLLPQSLSHAEINKNLGLDNAYTAAVDHFLKQFDIVLHAVHD</sequence>
<evidence type="ECO:0000256" key="2">
    <source>
        <dbReference type="ARBA" id="ARBA00022801"/>
    </source>
</evidence>
<dbReference type="InterPro" id="IPR002168">
    <property type="entry name" value="Lipase_GDXG_HIS_AS"/>
</dbReference>
<gene>
    <name evidence="5" type="ORF">H8L47_14835</name>
</gene>
<accession>A0ABR6ZAQ4</accession>
<reference evidence="5 6" key="1">
    <citation type="submission" date="2020-08" db="EMBL/GenBank/DDBJ databases">
        <title>Novel species isolated from subtropical streams in China.</title>
        <authorList>
            <person name="Lu H."/>
        </authorList>
    </citation>
    <scope>NUCLEOTIDE SEQUENCE [LARGE SCALE GENOMIC DNA]</scope>
    <source>
        <strain evidence="5 6">NL8W</strain>
    </source>
</reference>
<dbReference type="Pfam" id="PF20434">
    <property type="entry name" value="BD-FAE"/>
    <property type="match status" value="1"/>
</dbReference>
<dbReference type="SUPFAM" id="SSF53474">
    <property type="entry name" value="alpha/beta-Hydrolases"/>
    <property type="match status" value="1"/>
</dbReference>
<proteinExistence type="inferred from homology"/>
<dbReference type="PANTHER" id="PTHR48081">
    <property type="entry name" value="AB HYDROLASE SUPERFAMILY PROTEIN C4A8.06C"/>
    <property type="match status" value="1"/>
</dbReference>
<feature type="region of interest" description="Disordered" evidence="3">
    <location>
        <begin position="50"/>
        <end position="71"/>
    </location>
</feature>
<comment type="similarity">
    <text evidence="1">Belongs to the 'GDXG' lipolytic enzyme family.</text>
</comment>
<feature type="domain" description="BD-FAE-like" evidence="4">
    <location>
        <begin position="96"/>
        <end position="206"/>
    </location>
</feature>
<keyword evidence="6" id="KW-1185">Reference proteome</keyword>
<dbReference type="RefSeq" id="WP_186954378.1">
    <property type="nucleotide sequence ID" value="NZ_JACOFX010000007.1"/>
</dbReference>
<dbReference type="GO" id="GO:0016787">
    <property type="term" value="F:hydrolase activity"/>
    <property type="evidence" value="ECO:0007669"/>
    <property type="project" value="UniProtKB-KW"/>
</dbReference>
<dbReference type="Gene3D" id="3.40.50.1820">
    <property type="entry name" value="alpha/beta hydrolase"/>
    <property type="match status" value="1"/>
</dbReference>
<name>A0ABR6ZAQ4_9BURK</name>
<dbReference type="PROSITE" id="PS01173">
    <property type="entry name" value="LIPASE_GDXG_HIS"/>
    <property type="match status" value="1"/>
</dbReference>
<dbReference type="InterPro" id="IPR050300">
    <property type="entry name" value="GDXG_lipolytic_enzyme"/>
</dbReference>
<comment type="caution">
    <text evidence="5">The sequence shown here is derived from an EMBL/GenBank/DDBJ whole genome shotgun (WGS) entry which is preliminary data.</text>
</comment>
<protein>
    <submittedName>
        <fullName evidence="5">Alpha/beta hydrolase</fullName>
    </submittedName>
</protein>
<evidence type="ECO:0000259" key="4">
    <source>
        <dbReference type="Pfam" id="PF20434"/>
    </source>
</evidence>
<dbReference type="InterPro" id="IPR049492">
    <property type="entry name" value="BD-FAE-like_dom"/>
</dbReference>
<evidence type="ECO:0000313" key="5">
    <source>
        <dbReference type="EMBL" id="MBC3908833.1"/>
    </source>
</evidence>
<dbReference type="Proteomes" id="UP000646911">
    <property type="component" value="Unassembled WGS sequence"/>
</dbReference>
<organism evidence="5 6">
    <name type="scientific">Undibacterium umbellatum</name>
    <dbReference type="NCBI Taxonomy" id="2762300"/>
    <lineage>
        <taxon>Bacteria</taxon>
        <taxon>Pseudomonadati</taxon>
        <taxon>Pseudomonadota</taxon>
        <taxon>Betaproteobacteria</taxon>
        <taxon>Burkholderiales</taxon>
        <taxon>Oxalobacteraceae</taxon>
        <taxon>Undibacterium</taxon>
    </lineage>
</organism>